<dbReference type="RefSeq" id="WP_251838073.1">
    <property type="nucleotide sequence ID" value="NZ_JACSPO010000001.1"/>
</dbReference>
<keyword evidence="2" id="KW-0472">Membrane</keyword>
<feature type="transmembrane region" description="Helical" evidence="2">
    <location>
        <begin position="115"/>
        <end position="135"/>
    </location>
</feature>
<protein>
    <submittedName>
        <fullName evidence="3">Uncharacterized protein</fullName>
    </submittedName>
</protein>
<evidence type="ECO:0000313" key="3">
    <source>
        <dbReference type="EMBL" id="MBD8060924.1"/>
    </source>
</evidence>
<feature type="transmembrane region" description="Helical" evidence="2">
    <location>
        <begin position="155"/>
        <end position="175"/>
    </location>
</feature>
<evidence type="ECO:0000313" key="4">
    <source>
        <dbReference type="Proteomes" id="UP000661894"/>
    </source>
</evidence>
<keyword evidence="2" id="KW-0812">Transmembrane</keyword>
<reference evidence="3 4" key="1">
    <citation type="submission" date="2020-08" db="EMBL/GenBank/DDBJ databases">
        <title>A Genomic Blueprint of the Chicken Gut Microbiome.</title>
        <authorList>
            <person name="Gilroy R."/>
            <person name="Ravi A."/>
            <person name="Getino M."/>
            <person name="Pursley I."/>
            <person name="Horton D.L."/>
            <person name="Alikhan N.-F."/>
            <person name="Baker D."/>
            <person name="Gharbi K."/>
            <person name="Hall N."/>
            <person name="Watson M."/>
            <person name="Adriaenssens E.M."/>
            <person name="Foster-Nyarko E."/>
            <person name="Jarju S."/>
            <person name="Secka A."/>
            <person name="Antonio M."/>
            <person name="Oren A."/>
            <person name="Chaudhuri R."/>
            <person name="La Ragione R.M."/>
            <person name="Hildebrand F."/>
            <person name="Pallen M.J."/>
        </authorList>
    </citation>
    <scope>NUCLEOTIDE SEQUENCE [LARGE SCALE GENOMIC DNA]</scope>
    <source>
        <strain evidence="3 4">Sa1BUA1</strain>
    </source>
</reference>
<feature type="region of interest" description="Disordered" evidence="1">
    <location>
        <begin position="180"/>
        <end position="212"/>
    </location>
</feature>
<dbReference type="EMBL" id="JACSPO010000001">
    <property type="protein sequence ID" value="MBD8060924.1"/>
    <property type="molecule type" value="Genomic_DNA"/>
</dbReference>
<gene>
    <name evidence="3" type="ORF">H9624_01145</name>
</gene>
<dbReference type="Proteomes" id="UP000661894">
    <property type="component" value="Unassembled WGS sequence"/>
</dbReference>
<organism evidence="3 4">
    <name type="scientific">Oceanitalea stevensii</name>
    <dbReference type="NCBI Taxonomy" id="2763072"/>
    <lineage>
        <taxon>Bacteria</taxon>
        <taxon>Bacillati</taxon>
        <taxon>Actinomycetota</taxon>
        <taxon>Actinomycetes</taxon>
        <taxon>Micrococcales</taxon>
        <taxon>Bogoriellaceae</taxon>
        <taxon>Georgenia</taxon>
    </lineage>
</organism>
<accession>A0ABR8YY82</accession>
<keyword evidence="4" id="KW-1185">Reference proteome</keyword>
<evidence type="ECO:0000256" key="2">
    <source>
        <dbReference type="SAM" id="Phobius"/>
    </source>
</evidence>
<comment type="caution">
    <text evidence="3">The sequence shown here is derived from an EMBL/GenBank/DDBJ whole genome shotgun (WGS) entry which is preliminary data.</text>
</comment>
<feature type="transmembrane region" description="Helical" evidence="2">
    <location>
        <begin position="65"/>
        <end position="94"/>
    </location>
</feature>
<name>A0ABR8YY82_9MICO</name>
<evidence type="ECO:0000256" key="1">
    <source>
        <dbReference type="SAM" id="MobiDB-lite"/>
    </source>
</evidence>
<proteinExistence type="predicted"/>
<keyword evidence="2" id="KW-1133">Transmembrane helix</keyword>
<sequence length="212" mass="22710">MTRALRRLLATPTRQFQVVGVLVVAVFVWVSLPVHAGSAWLPRGGLAETFADLTAGDLTTRFVSFYLYLVVWGGIVASCALAVWGAALGVHSAVGAWRQAVTGGVPSGEDHVPPILAFWGSVVLGVLTHHVSANVAPVSTAPFWDDVYGASLPAVLLWAATALLTALAALHRAVFSRQGERERERRRAEGRERAAERRAAAKDARRVGRDGR</sequence>
<feature type="transmembrane region" description="Helical" evidence="2">
    <location>
        <begin position="16"/>
        <end position="36"/>
    </location>
</feature>